<proteinExistence type="predicted"/>
<gene>
    <name evidence="1" type="ORF">AVEN_178202_1</name>
</gene>
<protein>
    <submittedName>
        <fullName evidence="1">Uncharacterized protein</fullName>
    </submittedName>
</protein>
<comment type="caution">
    <text evidence="1">The sequence shown here is derived from an EMBL/GenBank/DDBJ whole genome shotgun (WGS) entry which is preliminary data.</text>
</comment>
<keyword evidence="2" id="KW-1185">Reference proteome</keyword>
<accession>A0A4Y2H1L9</accession>
<evidence type="ECO:0000313" key="1">
    <source>
        <dbReference type="EMBL" id="GBM59950.1"/>
    </source>
</evidence>
<evidence type="ECO:0000313" key="2">
    <source>
        <dbReference type="Proteomes" id="UP000499080"/>
    </source>
</evidence>
<organism evidence="1 2">
    <name type="scientific">Araneus ventricosus</name>
    <name type="common">Orbweaver spider</name>
    <name type="synonym">Epeira ventricosa</name>
    <dbReference type="NCBI Taxonomy" id="182803"/>
    <lineage>
        <taxon>Eukaryota</taxon>
        <taxon>Metazoa</taxon>
        <taxon>Ecdysozoa</taxon>
        <taxon>Arthropoda</taxon>
        <taxon>Chelicerata</taxon>
        <taxon>Arachnida</taxon>
        <taxon>Araneae</taxon>
        <taxon>Araneomorphae</taxon>
        <taxon>Entelegynae</taxon>
        <taxon>Araneoidea</taxon>
        <taxon>Araneidae</taxon>
        <taxon>Araneus</taxon>
    </lineage>
</organism>
<sequence>MIRSALFPLGLEHIVFIDPKLSGRGARLWIKNFVFSLSRHLLQVLLMWYSLRIKGAVTITSLNKVMWLDFKITACPYHIFIFQFGEIKAILVLTSDAYVR</sequence>
<reference evidence="1 2" key="1">
    <citation type="journal article" date="2019" name="Sci. Rep.">
        <title>Orb-weaving spider Araneus ventricosus genome elucidates the spidroin gene catalogue.</title>
        <authorList>
            <person name="Kono N."/>
            <person name="Nakamura H."/>
            <person name="Ohtoshi R."/>
            <person name="Moran D.A.P."/>
            <person name="Shinohara A."/>
            <person name="Yoshida Y."/>
            <person name="Fujiwara M."/>
            <person name="Mori M."/>
            <person name="Tomita M."/>
            <person name="Arakawa K."/>
        </authorList>
    </citation>
    <scope>NUCLEOTIDE SEQUENCE [LARGE SCALE GENOMIC DNA]</scope>
</reference>
<dbReference type="Proteomes" id="UP000499080">
    <property type="component" value="Unassembled WGS sequence"/>
</dbReference>
<name>A0A4Y2H1L9_ARAVE</name>
<dbReference type="AlphaFoldDB" id="A0A4Y2H1L9"/>
<dbReference type="EMBL" id="BGPR01001708">
    <property type="protein sequence ID" value="GBM59950.1"/>
    <property type="molecule type" value="Genomic_DNA"/>
</dbReference>